<dbReference type="EMBL" id="JAFBMS010000029">
    <property type="protein sequence ID" value="KAG9342257.1"/>
    <property type="molecule type" value="Genomic_DNA"/>
</dbReference>
<keyword evidence="2" id="KW-1185">Reference proteome</keyword>
<dbReference type="AlphaFoldDB" id="A0A8T2P0U1"/>
<comment type="caution">
    <text evidence="1">The sequence shown here is derived from an EMBL/GenBank/DDBJ whole genome shotgun (WGS) entry which is preliminary data.</text>
</comment>
<sequence>MAGRSSGSVPHASPPVCPTVVFMRPRSKGRQLERLLVRVGDETSKSSNYGMSLVPEDSTSKITREIRLEPKVTLLLWRLDFIALE</sequence>
<organism evidence="1 2">
    <name type="scientific">Albula glossodonta</name>
    <name type="common">roundjaw bonefish</name>
    <dbReference type="NCBI Taxonomy" id="121402"/>
    <lineage>
        <taxon>Eukaryota</taxon>
        <taxon>Metazoa</taxon>
        <taxon>Chordata</taxon>
        <taxon>Craniata</taxon>
        <taxon>Vertebrata</taxon>
        <taxon>Euteleostomi</taxon>
        <taxon>Actinopterygii</taxon>
        <taxon>Neopterygii</taxon>
        <taxon>Teleostei</taxon>
        <taxon>Albuliformes</taxon>
        <taxon>Albulidae</taxon>
        <taxon>Albula</taxon>
    </lineage>
</organism>
<gene>
    <name evidence="1" type="ORF">JZ751_016759</name>
</gene>
<name>A0A8T2P0U1_9TELE</name>
<reference evidence="1" key="1">
    <citation type="thesis" date="2021" institute="BYU ScholarsArchive" country="Provo, UT, USA">
        <title>Applications of and Algorithms for Genome Assembly and Genomic Analyses with an Emphasis on Marine Teleosts.</title>
        <authorList>
            <person name="Pickett B.D."/>
        </authorList>
    </citation>
    <scope>NUCLEOTIDE SEQUENCE</scope>
    <source>
        <strain evidence="1">HI-2016</strain>
    </source>
</reference>
<proteinExistence type="predicted"/>
<dbReference type="Proteomes" id="UP000824540">
    <property type="component" value="Unassembled WGS sequence"/>
</dbReference>
<protein>
    <submittedName>
        <fullName evidence="1">Uncharacterized protein</fullName>
    </submittedName>
</protein>
<evidence type="ECO:0000313" key="1">
    <source>
        <dbReference type="EMBL" id="KAG9342257.1"/>
    </source>
</evidence>
<accession>A0A8T2P0U1</accession>
<evidence type="ECO:0000313" key="2">
    <source>
        <dbReference type="Proteomes" id="UP000824540"/>
    </source>
</evidence>